<dbReference type="InterPro" id="IPR050109">
    <property type="entry name" value="HTH-type_TetR-like_transc_reg"/>
</dbReference>
<dbReference type="PRINTS" id="PR00455">
    <property type="entry name" value="HTHTETR"/>
</dbReference>
<evidence type="ECO:0000313" key="6">
    <source>
        <dbReference type="EMBL" id="OHV42398.1"/>
    </source>
</evidence>
<dbReference type="AlphaFoldDB" id="A0A1S1R5Z2"/>
<keyword evidence="2 4" id="KW-0238">DNA-binding</keyword>
<evidence type="ECO:0000256" key="3">
    <source>
        <dbReference type="ARBA" id="ARBA00023163"/>
    </source>
</evidence>
<dbReference type="Pfam" id="PF17754">
    <property type="entry name" value="TetR_C_14"/>
    <property type="match status" value="1"/>
</dbReference>
<keyword evidence="3" id="KW-0804">Transcription</keyword>
<protein>
    <submittedName>
        <fullName evidence="6">TetR family transcriptional regulator</fullName>
    </submittedName>
</protein>
<dbReference type="InterPro" id="IPR041347">
    <property type="entry name" value="MftR_C"/>
</dbReference>
<dbReference type="GO" id="GO:0003700">
    <property type="term" value="F:DNA-binding transcription factor activity"/>
    <property type="evidence" value="ECO:0007669"/>
    <property type="project" value="TreeGrafter"/>
</dbReference>
<dbReference type="InterPro" id="IPR009057">
    <property type="entry name" value="Homeodomain-like_sf"/>
</dbReference>
<dbReference type="EMBL" id="MBLM01000047">
    <property type="protein sequence ID" value="OHV42398.1"/>
    <property type="molecule type" value="Genomic_DNA"/>
</dbReference>
<evidence type="ECO:0000259" key="5">
    <source>
        <dbReference type="PROSITE" id="PS50977"/>
    </source>
</evidence>
<dbReference type="Gene3D" id="1.10.10.60">
    <property type="entry name" value="Homeodomain-like"/>
    <property type="match status" value="1"/>
</dbReference>
<dbReference type="OrthoDB" id="8688418at2"/>
<name>A0A1S1R5Z2_9ACTN</name>
<sequence length="204" mass="22525">MTGDVEAGLPLRERTRRAVRAELLAVAMDLFTRRGYDTTTIDEIVAAAGMSRRSFFRYFTSKEDVVLGHLDSLGEELAEALAQRPAGEDAWTALRRAFDVFLAHHARDPQDALAIRRMLDSNPDLRARNLEKQCRWHEQLLPHVAPRLAAAPAGNGVDARPAAMIGAALACLEAANRAWKACDGEHSLDRILDDVMRAVRPGAF</sequence>
<dbReference type="Pfam" id="PF00440">
    <property type="entry name" value="TetR_N"/>
    <property type="match status" value="1"/>
</dbReference>
<evidence type="ECO:0000256" key="2">
    <source>
        <dbReference type="ARBA" id="ARBA00023125"/>
    </source>
</evidence>
<dbReference type="PROSITE" id="PS50977">
    <property type="entry name" value="HTH_TETR_2"/>
    <property type="match status" value="1"/>
</dbReference>
<accession>A0A1S1R5Z2</accession>
<dbReference type="Proteomes" id="UP000179627">
    <property type="component" value="Unassembled WGS sequence"/>
</dbReference>
<dbReference type="PANTHER" id="PTHR30055:SF238">
    <property type="entry name" value="MYCOFACTOCIN BIOSYNTHESIS TRANSCRIPTIONAL REGULATOR MFTR-RELATED"/>
    <property type="match status" value="1"/>
</dbReference>
<gene>
    <name evidence="6" type="ORF">CC117_12655</name>
</gene>
<proteinExistence type="predicted"/>
<feature type="domain" description="HTH tetR-type" evidence="5">
    <location>
        <begin position="17"/>
        <end position="77"/>
    </location>
</feature>
<dbReference type="GO" id="GO:0000976">
    <property type="term" value="F:transcription cis-regulatory region binding"/>
    <property type="evidence" value="ECO:0007669"/>
    <property type="project" value="TreeGrafter"/>
</dbReference>
<keyword evidence="7" id="KW-1185">Reference proteome</keyword>
<evidence type="ECO:0000256" key="4">
    <source>
        <dbReference type="PROSITE-ProRule" id="PRU00335"/>
    </source>
</evidence>
<dbReference type="SUPFAM" id="SSF46689">
    <property type="entry name" value="Homeodomain-like"/>
    <property type="match status" value="1"/>
</dbReference>
<dbReference type="InterPro" id="IPR001647">
    <property type="entry name" value="HTH_TetR"/>
</dbReference>
<dbReference type="Gene3D" id="1.10.357.10">
    <property type="entry name" value="Tetracycline Repressor, domain 2"/>
    <property type="match status" value="1"/>
</dbReference>
<dbReference type="PANTHER" id="PTHR30055">
    <property type="entry name" value="HTH-TYPE TRANSCRIPTIONAL REGULATOR RUTR"/>
    <property type="match status" value="1"/>
</dbReference>
<feature type="DNA-binding region" description="H-T-H motif" evidence="4">
    <location>
        <begin position="40"/>
        <end position="59"/>
    </location>
</feature>
<evidence type="ECO:0000256" key="1">
    <source>
        <dbReference type="ARBA" id="ARBA00023015"/>
    </source>
</evidence>
<organism evidence="6 7">
    <name type="scientific">Parafrankia colletiae</name>
    <dbReference type="NCBI Taxonomy" id="573497"/>
    <lineage>
        <taxon>Bacteria</taxon>
        <taxon>Bacillati</taxon>
        <taxon>Actinomycetota</taxon>
        <taxon>Actinomycetes</taxon>
        <taxon>Frankiales</taxon>
        <taxon>Frankiaceae</taxon>
        <taxon>Parafrankia</taxon>
    </lineage>
</organism>
<evidence type="ECO:0000313" key="7">
    <source>
        <dbReference type="Proteomes" id="UP000179627"/>
    </source>
</evidence>
<reference evidence="7" key="1">
    <citation type="submission" date="2016-07" db="EMBL/GenBank/DDBJ databases">
        <title>Sequence Frankia sp. strain CcI1.17.</title>
        <authorList>
            <person name="Ghodhbane-Gtari F."/>
            <person name="Swanson E."/>
            <person name="Gueddou A."/>
            <person name="Morris K."/>
            <person name="Hezbri K."/>
            <person name="Ktari A."/>
            <person name="Nouioui I."/>
            <person name="Abebe-Akele F."/>
            <person name="Simpson S."/>
            <person name="Thomas K."/>
            <person name="Gtari M."/>
            <person name="Tisa L.S."/>
            <person name="Hurst S."/>
        </authorList>
    </citation>
    <scope>NUCLEOTIDE SEQUENCE [LARGE SCALE GENOMIC DNA]</scope>
    <source>
        <strain evidence="7">Cc1.17</strain>
    </source>
</reference>
<comment type="caution">
    <text evidence="6">The sequence shown here is derived from an EMBL/GenBank/DDBJ whole genome shotgun (WGS) entry which is preliminary data.</text>
</comment>
<keyword evidence="1" id="KW-0805">Transcription regulation</keyword>